<evidence type="ECO:0000256" key="10">
    <source>
        <dbReference type="ARBA" id="ARBA00045533"/>
    </source>
</evidence>
<keyword evidence="9" id="KW-0472">Membrane</keyword>
<proteinExistence type="inferred from homology"/>
<dbReference type="PROSITE" id="PS00761">
    <property type="entry name" value="SPASE_I_3"/>
    <property type="match status" value="1"/>
</dbReference>
<dbReference type="GO" id="GO:0009003">
    <property type="term" value="F:signal peptidase activity"/>
    <property type="evidence" value="ECO:0007669"/>
    <property type="project" value="UniProtKB-EC"/>
</dbReference>
<dbReference type="PANTHER" id="PTHR10806:SF6">
    <property type="entry name" value="SIGNAL PEPTIDASE COMPLEX CATALYTIC SUBUNIT SEC11"/>
    <property type="match status" value="1"/>
</dbReference>
<keyword evidence="7 11" id="KW-0378">Hydrolase</keyword>
<reference evidence="13" key="1">
    <citation type="submission" date="2022-01" db="EMBL/GenBank/DDBJ databases">
        <title>Genome Sequence Resource for Two Populations of Ditylenchus destructor, the Migratory Endoparasitic Phytonematode.</title>
        <authorList>
            <person name="Zhang H."/>
            <person name="Lin R."/>
            <person name="Xie B."/>
        </authorList>
    </citation>
    <scope>NUCLEOTIDE SEQUENCE</scope>
    <source>
        <strain evidence="13">BazhouSP</strain>
    </source>
</reference>
<dbReference type="GO" id="GO:0004252">
    <property type="term" value="F:serine-type endopeptidase activity"/>
    <property type="evidence" value="ECO:0007669"/>
    <property type="project" value="InterPro"/>
</dbReference>
<organism evidence="13 14">
    <name type="scientific">Ditylenchus destructor</name>
    <dbReference type="NCBI Taxonomy" id="166010"/>
    <lineage>
        <taxon>Eukaryota</taxon>
        <taxon>Metazoa</taxon>
        <taxon>Ecdysozoa</taxon>
        <taxon>Nematoda</taxon>
        <taxon>Chromadorea</taxon>
        <taxon>Rhabditida</taxon>
        <taxon>Tylenchina</taxon>
        <taxon>Tylenchomorpha</taxon>
        <taxon>Sphaerularioidea</taxon>
        <taxon>Anguinidae</taxon>
        <taxon>Anguininae</taxon>
        <taxon>Ditylenchus</taxon>
    </lineage>
</organism>
<dbReference type="InterPro" id="IPR019533">
    <property type="entry name" value="Peptidase_S26"/>
</dbReference>
<comment type="caution">
    <text evidence="13">The sequence shown here is derived from an EMBL/GenBank/DDBJ whole genome shotgun (WGS) entry which is preliminary data.</text>
</comment>
<evidence type="ECO:0000256" key="4">
    <source>
        <dbReference type="ARBA" id="ARBA00013208"/>
    </source>
</evidence>
<evidence type="ECO:0000256" key="9">
    <source>
        <dbReference type="ARBA" id="ARBA00023136"/>
    </source>
</evidence>
<evidence type="ECO:0000313" key="13">
    <source>
        <dbReference type="EMBL" id="KAI1704098.1"/>
    </source>
</evidence>
<evidence type="ECO:0000256" key="3">
    <source>
        <dbReference type="ARBA" id="ARBA00011035"/>
    </source>
</evidence>
<evidence type="ECO:0000256" key="5">
    <source>
        <dbReference type="ARBA" id="ARBA00019685"/>
    </source>
</evidence>
<keyword evidence="8" id="KW-1133">Transmembrane helix</keyword>
<comment type="subunit">
    <text evidence="11">Component of the signal peptidase complex.</text>
</comment>
<keyword evidence="11" id="KW-0645">Protease</keyword>
<dbReference type="NCBIfam" id="TIGR02228">
    <property type="entry name" value="sigpep_I_arch"/>
    <property type="match status" value="1"/>
</dbReference>
<accession>A0AAD4MT74</accession>
<comment type="function">
    <text evidence="10">Catalytic component of the signal peptidase complex (SPC) which catalyzes the cleavage of N-terminal signal sequences from nascent proteins as they are translocated into the lumen of the endoplasmic reticulum. Specifically cleaves N-terminal signal peptides that contain a hydrophobic alpha-helix (h-region) shorter than 18-20 amino acids.</text>
</comment>
<evidence type="ECO:0000256" key="11">
    <source>
        <dbReference type="RuleBase" id="RU362047"/>
    </source>
</evidence>
<comment type="similarity">
    <text evidence="3 11">Belongs to the peptidase S26B family.</text>
</comment>
<dbReference type="InterPro" id="IPR036286">
    <property type="entry name" value="LexA/Signal_pep-like_sf"/>
</dbReference>
<comment type="subcellular location">
    <subcellularLocation>
        <location evidence="2">Endoplasmic reticulum membrane</location>
        <topology evidence="2">Single-pass type II membrane protein</topology>
    </subcellularLocation>
</comment>
<dbReference type="Proteomes" id="UP001201812">
    <property type="component" value="Unassembled WGS sequence"/>
</dbReference>
<dbReference type="EMBL" id="JAKKPZ010000072">
    <property type="protein sequence ID" value="KAI1704098.1"/>
    <property type="molecule type" value="Genomic_DNA"/>
</dbReference>
<dbReference type="SUPFAM" id="SSF51306">
    <property type="entry name" value="LexA/Signal peptidase"/>
    <property type="match status" value="1"/>
</dbReference>
<keyword evidence="6" id="KW-0812">Transmembrane</keyword>
<evidence type="ECO:0000256" key="8">
    <source>
        <dbReference type="ARBA" id="ARBA00022989"/>
    </source>
</evidence>
<evidence type="ECO:0000256" key="7">
    <source>
        <dbReference type="ARBA" id="ARBA00022801"/>
    </source>
</evidence>
<dbReference type="GO" id="GO:0006465">
    <property type="term" value="P:signal peptide processing"/>
    <property type="evidence" value="ECO:0007669"/>
    <property type="project" value="UniProtKB-UniRule"/>
</dbReference>
<evidence type="ECO:0000256" key="1">
    <source>
        <dbReference type="ARBA" id="ARBA00000677"/>
    </source>
</evidence>
<feature type="domain" description="Peptidase S26" evidence="12">
    <location>
        <begin position="71"/>
        <end position="134"/>
    </location>
</feature>
<comment type="catalytic activity">
    <reaction evidence="1 11">
        <text>Cleavage of hydrophobic, N-terminal signal or leader sequences from secreted and periplasmic proteins.</text>
        <dbReference type="EC" id="3.4.21.89"/>
    </reaction>
</comment>
<dbReference type="Pfam" id="PF10502">
    <property type="entry name" value="Peptidase_S26"/>
    <property type="match status" value="1"/>
</dbReference>
<dbReference type="InterPro" id="IPR001733">
    <property type="entry name" value="Peptidase_S26B"/>
</dbReference>
<dbReference type="PRINTS" id="PR00728">
    <property type="entry name" value="SIGNALPTASE"/>
</dbReference>
<dbReference type="AlphaFoldDB" id="A0AAD4MT74"/>
<protein>
    <recommendedName>
        <fullName evidence="5 11">Signal peptidase complex catalytic subunit SEC11</fullName>
        <ecNumber evidence="4 11">3.4.21.89</ecNumber>
    </recommendedName>
</protein>
<dbReference type="InterPro" id="IPR019758">
    <property type="entry name" value="Pept_S26A_signal_pept_1_CS"/>
</dbReference>
<dbReference type="CDD" id="cd06530">
    <property type="entry name" value="S26_SPase_I"/>
    <property type="match status" value="1"/>
</dbReference>
<evidence type="ECO:0000259" key="12">
    <source>
        <dbReference type="Pfam" id="PF10502"/>
    </source>
</evidence>
<gene>
    <name evidence="13" type="ORF">DdX_14461</name>
</gene>
<keyword evidence="11" id="KW-0256">Endoplasmic reticulum</keyword>
<name>A0AAD4MT74_9BILA</name>
<evidence type="ECO:0000256" key="2">
    <source>
        <dbReference type="ARBA" id="ARBA00004648"/>
    </source>
</evidence>
<dbReference type="EC" id="3.4.21.89" evidence="4 11"/>
<keyword evidence="14" id="KW-1185">Reference proteome</keyword>
<evidence type="ECO:0000313" key="14">
    <source>
        <dbReference type="Proteomes" id="UP001201812"/>
    </source>
</evidence>
<dbReference type="GO" id="GO:0005787">
    <property type="term" value="C:signal peptidase complex"/>
    <property type="evidence" value="ECO:0007669"/>
    <property type="project" value="TreeGrafter"/>
</dbReference>
<sequence length="212" mass="24741">MAMRFAHRHQRSRNLDMNKRLKNMAFDAHLKERIVSRVPVFRDLFEMDWRQRIYQLLSLLMLFSSAFLFWKAFATWTGVAMPSTAVLSGSMKPAFYRGDVLFITNDPKRELQVGDIVVFKLSNKNFPIVHRIIKLFKIGESVKFLTKGDNNRVDDTSLYPEGKRWLTREDVIGVAKGYIPYAGYVTIILHENHKLRLIVIGIFALSVLLYRE</sequence>
<dbReference type="PANTHER" id="PTHR10806">
    <property type="entry name" value="SIGNAL PEPTIDASE COMPLEX CATALYTIC SUBUNIT SEC11"/>
    <property type="match status" value="1"/>
</dbReference>
<evidence type="ECO:0000256" key="6">
    <source>
        <dbReference type="ARBA" id="ARBA00022692"/>
    </source>
</evidence>